<protein>
    <submittedName>
        <fullName evidence="4">Werner syndrome-like exonuclease</fullName>
    </submittedName>
</protein>
<dbReference type="GO" id="GO:0003676">
    <property type="term" value="F:nucleic acid binding"/>
    <property type="evidence" value="ECO:0007669"/>
    <property type="project" value="InterPro"/>
</dbReference>
<dbReference type="Proteomes" id="UP000554482">
    <property type="component" value="Unassembled WGS sequence"/>
</dbReference>
<dbReference type="EMBL" id="JABWDY010044534">
    <property type="protein sequence ID" value="KAF5175071.1"/>
    <property type="molecule type" value="Genomic_DNA"/>
</dbReference>
<reference evidence="4 5" key="1">
    <citation type="submission" date="2020-06" db="EMBL/GenBank/DDBJ databases">
        <title>Transcriptomic and genomic resources for Thalictrum thalictroides and T. hernandezii: Facilitating candidate gene discovery in an emerging model plant lineage.</title>
        <authorList>
            <person name="Arias T."/>
            <person name="Riano-Pachon D.M."/>
            <person name="Di Stilio V.S."/>
        </authorList>
    </citation>
    <scope>NUCLEOTIDE SEQUENCE [LARGE SCALE GENOMIC DNA]</scope>
    <source>
        <strain evidence="5">cv. WT478/WT964</strain>
        <tissue evidence="4">Leaves</tissue>
    </source>
</reference>
<evidence type="ECO:0000313" key="5">
    <source>
        <dbReference type="Proteomes" id="UP000554482"/>
    </source>
</evidence>
<feature type="domain" description="3'-5' exonuclease" evidence="3">
    <location>
        <begin position="45"/>
        <end position="203"/>
    </location>
</feature>
<gene>
    <name evidence="4" type="ORF">FRX31_035343</name>
</gene>
<accession>A0A7J6URI3</accession>
<keyword evidence="5" id="KW-1185">Reference proteome</keyword>
<dbReference type="CDD" id="cd06141">
    <property type="entry name" value="WRN_exo"/>
    <property type="match status" value="1"/>
</dbReference>
<dbReference type="GO" id="GO:0008408">
    <property type="term" value="F:3'-5' exonuclease activity"/>
    <property type="evidence" value="ECO:0007669"/>
    <property type="project" value="InterPro"/>
</dbReference>
<evidence type="ECO:0000313" key="4">
    <source>
        <dbReference type="EMBL" id="KAF5175071.1"/>
    </source>
</evidence>
<proteinExistence type="predicted"/>
<dbReference type="OrthoDB" id="1920326at2759"/>
<dbReference type="InterPro" id="IPR036397">
    <property type="entry name" value="RNaseH_sf"/>
</dbReference>
<keyword evidence="4" id="KW-0269">Exonuclease</keyword>
<evidence type="ECO:0000256" key="1">
    <source>
        <dbReference type="ARBA" id="ARBA00022722"/>
    </source>
</evidence>
<organism evidence="4 5">
    <name type="scientific">Thalictrum thalictroides</name>
    <name type="common">Rue-anemone</name>
    <name type="synonym">Anemone thalictroides</name>
    <dbReference type="NCBI Taxonomy" id="46969"/>
    <lineage>
        <taxon>Eukaryota</taxon>
        <taxon>Viridiplantae</taxon>
        <taxon>Streptophyta</taxon>
        <taxon>Embryophyta</taxon>
        <taxon>Tracheophyta</taxon>
        <taxon>Spermatophyta</taxon>
        <taxon>Magnoliopsida</taxon>
        <taxon>Ranunculales</taxon>
        <taxon>Ranunculaceae</taxon>
        <taxon>Thalictroideae</taxon>
        <taxon>Thalictrum</taxon>
    </lineage>
</organism>
<name>A0A7J6URI3_THATH</name>
<dbReference type="Gene3D" id="3.30.420.10">
    <property type="entry name" value="Ribonuclease H-like superfamily/Ribonuclease H"/>
    <property type="match status" value="1"/>
</dbReference>
<sequence>MTISIQDSRNYYPNTQSCYTVNIFGNQINTIVTHTPSVVNHFISNVLNKYRRSTNVIVGLDIEWRPSFSRNQNPPAIIQLCIDNKCLIFQFLYCRGIPQSLADFLNNPDFDFVGVGIDGDVEKLERFYDLNVCNAIDVRPFAVERYGDSGLRNTGMRTLAHVVLDMEIYKPREITLSRWDDAYLSYEQVQYACVDAYLSYHLGLELLD</sequence>
<dbReference type="GO" id="GO:0005737">
    <property type="term" value="C:cytoplasm"/>
    <property type="evidence" value="ECO:0007669"/>
    <property type="project" value="TreeGrafter"/>
</dbReference>
<dbReference type="GO" id="GO:0006139">
    <property type="term" value="P:nucleobase-containing compound metabolic process"/>
    <property type="evidence" value="ECO:0007669"/>
    <property type="project" value="InterPro"/>
</dbReference>
<dbReference type="InterPro" id="IPR012337">
    <property type="entry name" value="RNaseH-like_sf"/>
</dbReference>
<dbReference type="Pfam" id="PF01612">
    <property type="entry name" value="DNA_pol_A_exo1"/>
    <property type="match status" value="1"/>
</dbReference>
<dbReference type="SUPFAM" id="SSF53098">
    <property type="entry name" value="Ribonuclease H-like"/>
    <property type="match status" value="1"/>
</dbReference>
<evidence type="ECO:0000259" key="3">
    <source>
        <dbReference type="Pfam" id="PF01612"/>
    </source>
</evidence>
<dbReference type="GO" id="GO:0005634">
    <property type="term" value="C:nucleus"/>
    <property type="evidence" value="ECO:0007669"/>
    <property type="project" value="TreeGrafter"/>
</dbReference>
<dbReference type="FunFam" id="3.30.420.10:FF:000054">
    <property type="entry name" value="Werner Syndrome-like exonuclease"/>
    <property type="match status" value="1"/>
</dbReference>
<dbReference type="InterPro" id="IPR051132">
    <property type="entry name" value="3-5_Exonuclease_domain"/>
</dbReference>
<evidence type="ECO:0000256" key="2">
    <source>
        <dbReference type="ARBA" id="ARBA00022801"/>
    </source>
</evidence>
<keyword evidence="2" id="KW-0378">Hydrolase</keyword>
<dbReference type="InterPro" id="IPR002562">
    <property type="entry name" value="3'-5'_exonuclease_dom"/>
</dbReference>
<dbReference type="PANTHER" id="PTHR13620">
    <property type="entry name" value="3-5 EXONUCLEASE"/>
    <property type="match status" value="1"/>
</dbReference>
<dbReference type="PANTHER" id="PTHR13620:SF105">
    <property type="entry name" value="OS01G0737700 PROTEIN"/>
    <property type="match status" value="1"/>
</dbReference>
<dbReference type="AlphaFoldDB" id="A0A7J6URI3"/>
<keyword evidence="1" id="KW-0540">Nuclease</keyword>
<comment type="caution">
    <text evidence="4">The sequence shown here is derived from an EMBL/GenBank/DDBJ whole genome shotgun (WGS) entry which is preliminary data.</text>
</comment>